<keyword evidence="9" id="KW-1185">Reference proteome</keyword>
<feature type="compositionally biased region" description="Basic residues" evidence="6">
    <location>
        <begin position="381"/>
        <end position="405"/>
    </location>
</feature>
<keyword evidence="2" id="KW-0547">Nucleotide-binding</keyword>
<comment type="similarity">
    <text evidence="1">Belongs to the RecA family.</text>
</comment>
<sequence>MNILRKASDIKAENTIRVSTGSIGLDIAIGGGYPVGRFIQVAGAFSASKSSTVYHGIREFQNTTMVVDGKKVPLQVALIQGENASFTMEYAEQIGIDTERLILSESGGMEESLEVAYQLQVNGIAQLIVFDSLASLVPTKERDSEMDESVQMGLKPKLFDEYFRKFQAANNILSRKGLFPCTVIGINQIREKIGVMHGNPEFTPGGRAIGFTASLDIYLKRGEWIKTGTGVNTQIIGQQVRFKINKSKVSVPFRTGEWDFYNDEGGVVPKGHIDNFKEIVIEGIAYGVTEKSGNWISYGDVKVNGENAFVQALRERPDLYEQLKAETMKVALSAHEEELAGIKESNPELLEYDEGVDAGELAKAEEITEKLAKEAEAKATAKAKKASTAKKSTAKKTGGRKKATA</sequence>
<feature type="region of interest" description="Disordered" evidence="6">
    <location>
        <begin position="378"/>
        <end position="405"/>
    </location>
</feature>
<dbReference type="GO" id="GO:0006281">
    <property type="term" value="P:DNA repair"/>
    <property type="evidence" value="ECO:0007669"/>
    <property type="project" value="InterPro"/>
</dbReference>
<gene>
    <name evidence="8" type="ORF">BCD7_0048</name>
</gene>
<keyword evidence="5" id="KW-0233">DNA recombination</keyword>
<dbReference type="InterPro" id="IPR027417">
    <property type="entry name" value="P-loop_NTPase"/>
</dbReference>
<accession>J9PVA1</accession>
<dbReference type="PANTHER" id="PTHR45900">
    <property type="entry name" value="RECA"/>
    <property type="match status" value="1"/>
</dbReference>
<protein>
    <submittedName>
        <fullName evidence="8">Putative DNA recombination protein RecA</fullName>
    </submittedName>
</protein>
<dbReference type="GO" id="GO:0005524">
    <property type="term" value="F:ATP binding"/>
    <property type="evidence" value="ECO:0007669"/>
    <property type="project" value="UniProtKB-KW"/>
</dbReference>
<dbReference type="KEGG" id="vg:14011567"/>
<dbReference type="Gene3D" id="3.30.250.10">
    <property type="entry name" value="RecA protein, C-terminal domain"/>
    <property type="match status" value="1"/>
</dbReference>
<evidence type="ECO:0000256" key="2">
    <source>
        <dbReference type="ARBA" id="ARBA00022741"/>
    </source>
</evidence>
<dbReference type="OrthoDB" id="5186at10239"/>
<evidence type="ECO:0000256" key="5">
    <source>
        <dbReference type="ARBA" id="ARBA00023172"/>
    </source>
</evidence>
<dbReference type="RefSeq" id="YP_007005899.1">
    <property type="nucleotide sequence ID" value="NC_019515.1"/>
</dbReference>
<dbReference type="InterPro" id="IPR013765">
    <property type="entry name" value="DNA_recomb/repair_RecA"/>
</dbReference>
<dbReference type="PROSITE" id="PS50163">
    <property type="entry name" value="RECA_3"/>
    <property type="match status" value="1"/>
</dbReference>
<evidence type="ECO:0000256" key="3">
    <source>
        <dbReference type="ARBA" id="ARBA00022840"/>
    </source>
</evidence>
<dbReference type="InterPro" id="IPR049428">
    <property type="entry name" value="RecA-like_N"/>
</dbReference>
<dbReference type="PANTHER" id="PTHR45900:SF1">
    <property type="entry name" value="MITOCHONDRIAL DNA REPAIR PROTEIN RECA HOMOLOG-RELATED"/>
    <property type="match status" value="1"/>
</dbReference>
<evidence type="ECO:0000256" key="1">
    <source>
        <dbReference type="ARBA" id="ARBA00009391"/>
    </source>
</evidence>
<dbReference type="Proteomes" id="UP000006298">
    <property type="component" value="Segment"/>
</dbReference>
<feature type="domain" description="RecA family profile 2" evidence="7">
    <location>
        <begin position="194"/>
        <end position="272"/>
    </location>
</feature>
<dbReference type="PRINTS" id="PR00142">
    <property type="entry name" value="RECA"/>
</dbReference>
<proteinExistence type="inferred from homology"/>
<dbReference type="GO" id="GO:0008094">
    <property type="term" value="F:ATP-dependent activity, acting on DNA"/>
    <property type="evidence" value="ECO:0007669"/>
    <property type="project" value="InterPro"/>
</dbReference>
<name>J9PVA1_9CAUD</name>
<evidence type="ECO:0000256" key="4">
    <source>
        <dbReference type="ARBA" id="ARBA00023125"/>
    </source>
</evidence>
<dbReference type="GO" id="GO:0003697">
    <property type="term" value="F:single-stranded DNA binding"/>
    <property type="evidence" value="ECO:0007669"/>
    <property type="project" value="InterPro"/>
</dbReference>
<evidence type="ECO:0000313" key="9">
    <source>
        <dbReference type="Proteomes" id="UP000006298"/>
    </source>
</evidence>
<dbReference type="GO" id="GO:0006310">
    <property type="term" value="P:DNA recombination"/>
    <property type="evidence" value="ECO:0007669"/>
    <property type="project" value="UniProtKB-KW"/>
</dbReference>
<dbReference type="Gene3D" id="3.40.50.300">
    <property type="entry name" value="P-loop containing nucleotide triphosphate hydrolases"/>
    <property type="match status" value="1"/>
</dbReference>
<dbReference type="EMBL" id="JN712910">
    <property type="protein sequence ID" value="AEZ50495.1"/>
    <property type="molecule type" value="Genomic_DNA"/>
</dbReference>
<reference evidence="8 9" key="1">
    <citation type="submission" date="2011-09" db="EMBL/GenBank/DDBJ databases">
        <title>Complete Genome Sequence of Bacillus cereus Bacteriophage BCD7.</title>
        <authorList>
            <person name="Lee J.-H."/>
            <person name="Shin H."/>
            <person name="Son B."/>
            <person name="Ryu S."/>
        </authorList>
    </citation>
    <scope>NUCLEOTIDE SEQUENCE [LARGE SCALE GENOMIC DNA]</scope>
</reference>
<evidence type="ECO:0000256" key="6">
    <source>
        <dbReference type="SAM" id="MobiDB-lite"/>
    </source>
</evidence>
<organism evidence="8 9">
    <name type="scientific">Bacillus phage BCD7</name>
    <dbReference type="NCBI Taxonomy" id="1136534"/>
    <lineage>
        <taxon>Viruses</taxon>
        <taxon>Duplodnaviria</taxon>
        <taxon>Heunggongvirae</taxon>
        <taxon>Uroviricota</taxon>
        <taxon>Caudoviricetes</taxon>
        <taxon>Becedseptimavirus</taxon>
        <taxon>Becedseptimavirus BCD7</taxon>
    </lineage>
</organism>
<dbReference type="SUPFAM" id="SSF52540">
    <property type="entry name" value="P-loop containing nucleoside triphosphate hydrolases"/>
    <property type="match status" value="1"/>
</dbReference>
<dbReference type="GeneID" id="14011567"/>
<keyword evidence="3" id="KW-0067">ATP-binding</keyword>
<dbReference type="Pfam" id="PF00154">
    <property type="entry name" value="RecA_N"/>
    <property type="match status" value="1"/>
</dbReference>
<evidence type="ECO:0000259" key="7">
    <source>
        <dbReference type="PROSITE" id="PS50163"/>
    </source>
</evidence>
<dbReference type="InterPro" id="IPR020587">
    <property type="entry name" value="RecA_monomer-monomer_interface"/>
</dbReference>
<dbReference type="InterPro" id="IPR023400">
    <property type="entry name" value="RecA_C_sf"/>
</dbReference>
<evidence type="ECO:0000313" key="8">
    <source>
        <dbReference type="EMBL" id="AEZ50495.1"/>
    </source>
</evidence>
<dbReference type="SUPFAM" id="SSF54752">
    <property type="entry name" value="RecA protein, C-terminal domain"/>
    <property type="match status" value="1"/>
</dbReference>
<keyword evidence="4" id="KW-0238">DNA-binding</keyword>